<evidence type="ECO:0000313" key="1">
    <source>
        <dbReference type="EMBL" id="KKN05289.1"/>
    </source>
</evidence>
<proteinExistence type="predicted"/>
<gene>
    <name evidence="1" type="ORF">LCGC14_1088800</name>
</gene>
<dbReference type="EMBL" id="LAZR01004822">
    <property type="protein sequence ID" value="KKN05289.1"/>
    <property type="molecule type" value="Genomic_DNA"/>
</dbReference>
<accession>A0A0F9MHH3</accession>
<organism evidence="1">
    <name type="scientific">marine sediment metagenome</name>
    <dbReference type="NCBI Taxonomy" id="412755"/>
    <lineage>
        <taxon>unclassified sequences</taxon>
        <taxon>metagenomes</taxon>
        <taxon>ecological metagenomes</taxon>
    </lineage>
</organism>
<dbReference type="AlphaFoldDB" id="A0A0F9MHH3"/>
<comment type="caution">
    <text evidence="1">The sequence shown here is derived from an EMBL/GenBank/DDBJ whole genome shotgun (WGS) entry which is preliminary data.</text>
</comment>
<reference evidence="1" key="1">
    <citation type="journal article" date="2015" name="Nature">
        <title>Complex archaea that bridge the gap between prokaryotes and eukaryotes.</title>
        <authorList>
            <person name="Spang A."/>
            <person name="Saw J.H."/>
            <person name="Jorgensen S.L."/>
            <person name="Zaremba-Niedzwiedzka K."/>
            <person name="Martijn J."/>
            <person name="Lind A.E."/>
            <person name="van Eijk R."/>
            <person name="Schleper C."/>
            <person name="Guy L."/>
            <person name="Ettema T.J."/>
        </authorList>
    </citation>
    <scope>NUCLEOTIDE SEQUENCE</scope>
</reference>
<name>A0A0F9MHH3_9ZZZZ</name>
<protein>
    <submittedName>
        <fullName evidence="1">Uncharacterized protein</fullName>
    </submittedName>
</protein>
<sequence length="47" mass="5373">MELDELIQQMDTLIAEALLDADDGNVPAAYEHMREAKVLLDDEFHKD</sequence>